<name>A0ABU6UE47_9FABA</name>
<protein>
    <submittedName>
        <fullName evidence="2">Uncharacterized protein</fullName>
    </submittedName>
</protein>
<gene>
    <name evidence="2" type="ORF">PIB30_042819</name>
</gene>
<feature type="region of interest" description="Disordered" evidence="1">
    <location>
        <begin position="1"/>
        <end position="43"/>
    </location>
</feature>
<dbReference type="Proteomes" id="UP001341840">
    <property type="component" value="Unassembled WGS sequence"/>
</dbReference>
<accession>A0ABU6UE47</accession>
<proteinExistence type="predicted"/>
<feature type="compositionally biased region" description="Gly residues" evidence="1">
    <location>
        <begin position="23"/>
        <end position="35"/>
    </location>
</feature>
<comment type="caution">
    <text evidence="2">The sequence shown here is derived from an EMBL/GenBank/DDBJ whole genome shotgun (WGS) entry which is preliminary data.</text>
</comment>
<evidence type="ECO:0000313" key="2">
    <source>
        <dbReference type="EMBL" id="MED6159496.1"/>
    </source>
</evidence>
<keyword evidence="3" id="KW-1185">Reference proteome</keyword>
<evidence type="ECO:0000256" key="1">
    <source>
        <dbReference type="SAM" id="MobiDB-lite"/>
    </source>
</evidence>
<organism evidence="2 3">
    <name type="scientific">Stylosanthes scabra</name>
    <dbReference type="NCBI Taxonomy" id="79078"/>
    <lineage>
        <taxon>Eukaryota</taxon>
        <taxon>Viridiplantae</taxon>
        <taxon>Streptophyta</taxon>
        <taxon>Embryophyta</taxon>
        <taxon>Tracheophyta</taxon>
        <taxon>Spermatophyta</taxon>
        <taxon>Magnoliopsida</taxon>
        <taxon>eudicotyledons</taxon>
        <taxon>Gunneridae</taxon>
        <taxon>Pentapetalae</taxon>
        <taxon>rosids</taxon>
        <taxon>fabids</taxon>
        <taxon>Fabales</taxon>
        <taxon>Fabaceae</taxon>
        <taxon>Papilionoideae</taxon>
        <taxon>50 kb inversion clade</taxon>
        <taxon>dalbergioids sensu lato</taxon>
        <taxon>Dalbergieae</taxon>
        <taxon>Pterocarpus clade</taxon>
        <taxon>Stylosanthes</taxon>
    </lineage>
</organism>
<dbReference type="EMBL" id="JASCZI010121075">
    <property type="protein sequence ID" value="MED6159496.1"/>
    <property type="molecule type" value="Genomic_DNA"/>
</dbReference>
<reference evidence="2 3" key="1">
    <citation type="journal article" date="2023" name="Plants (Basel)">
        <title>Bridging the Gap: Combining Genomics and Transcriptomics Approaches to Understand Stylosanthes scabra, an Orphan Legume from the Brazilian Caatinga.</title>
        <authorList>
            <person name="Ferreira-Neto J.R.C."/>
            <person name="da Silva M.D."/>
            <person name="Binneck E."/>
            <person name="de Melo N.F."/>
            <person name="da Silva R.H."/>
            <person name="de Melo A.L.T.M."/>
            <person name="Pandolfi V."/>
            <person name="Bustamante F.O."/>
            <person name="Brasileiro-Vidal A.C."/>
            <person name="Benko-Iseppon A.M."/>
        </authorList>
    </citation>
    <scope>NUCLEOTIDE SEQUENCE [LARGE SCALE GENOMIC DNA]</scope>
    <source>
        <tissue evidence="2">Leaves</tissue>
    </source>
</reference>
<evidence type="ECO:0000313" key="3">
    <source>
        <dbReference type="Proteomes" id="UP001341840"/>
    </source>
</evidence>
<sequence length="73" mass="7321">MASRGGVLPWLGISRNGRESVGEPGGGGSSGGGGSNSSWVANDVLGTPSSLDQKYLDELKLTGVLFGGGDLER</sequence>